<dbReference type="InterPro" id="IPR017938">
    <property type="entry name" value="Riboflavin_synthase-like_b-brl"/>
</dbReference>
<feature type="repeat" description="Lumazine-binding" evidence="11">
    <location>
        <begin position="97"/>
        <end position="193"/>
    </location>
</feature>
<sequence length="219" mass="23702">MFTGIVEEIGVLIGRKDRSNSCTLTIGCKKVLENTKIGDSIAVNGTCLTVTSMTDHSFDADVTPETMRRTSFSIVRAGSPVNLERALRVGDRLGGHIVSGHVDCVGKIISMEKEGNAINITFSVPDRYMRYILEKGSVAVDGVSLTVARRMEKSFSVALIPHTGDMTILLKKHSGNPVNIECDCIGKYVEQLMGRNDRESGLTMAKLNAIGITGGYYGK</sequence>
<keyword evidence="9" id="KW-0677">Repeat</keyword>
<protein>
    <recommendedName>
        <fullName evidence="6 10">Riboflavin synthase</fullName>
        <ecNumber evidence="5 10">2.5.1.9</ecNumber>
    </recommendedName>
</protein>
<evidence type="ECO:0000256" key="11">
    <source>
        <dbReference type="PROSITE-ProRule" id="PRU00524"/>
    </source>
</evidence>
<dbReference type="NCBIfam" id="NF006767">
    <property type="entry name" value="PRK09289.1"/>
    <property type="match status" value="1"/>
</dbReference>
<dbReference type="GO" id="GO:0004746">
    <property type="term" value="F:riboflavin synthase activity"/>
    <property type="evidence" value="ECO:0007669"/>
    <property type="project" value="UniProtKB-UniRule"/>
</dbReference>
<dbReference type="NCBIfam" id="TIGR00187">
    <property type="entry name" value="ribE"/>
    <property type="match status" value="1"/>
</dbReference>
<evidence type="ECO:0000256" key="2">
    <source>
        <dbReference type="ARBA" id="ARBA00002803"/>
    </source>
</evidence>
<dbReference type="SUPFAM" id="SSF63380">
    <property type="entry name" value="Riboflavin synthase domain-like"/>
    <property type="match status" value="2"/>
</dbReference>
<gene>
    <name evidence="13" type="ORF">SAMN02910343_00785</name>
</gene>
<dbReference type="PROSITE" id="PS51177">
    <property type="entry name" value="LUMAZINE_BIND"/>
    <property type="match status" value="2"/>
</dbReference>
<comment type="catalytic activity">
    <reaction evidence="1">
        <text>2 6,7-dimethyl-8-(1-D-ribityl)lumazine + H(+) = 5-amino-6-(D-ribitylamino)uracil + riboflavin</text>
        <dbReference type="Rhea" id="RHEA:20772"/>
        <dbReference type="ChEBI" id="CHEBI:15378"/>
        <dbReference type="ChEBI" id="CHEBI:15934"/>
        <dbReference type="ChEBI" id="CHEBI:57986"/>
        <dbReference type="ChEBI" id="CHEBI:58201"/>
        <dbReference type="EC" id="2.5.1.9"/>
    </reaction>
</comment>
<keyword evidence="14" id="KW-1185">Reference proteome</keyword>
<dbReference type="InterPro" id="IPR026017">
    <property type="entry name" value="Lumazine-bd_dom"/>
</dbReference>
<keyword evidence="7" id="KW-0686">Riboflavin biosynthesis</keyword>
<dbReference type="RefSeq" id="WP_091364062.1">
    <property type="nucleotide sequence ID" value="NZ_FMXA01000008.1"/>
</dbReference>
<keyword evidence="8" id="KW-0808">Transferase</keyword>
<evidence type="ECO:0000256" key="1">
    <source>
        <dbReference type="ARBA" id="ARBA00000968"/>
    </source>
</evidence>
<feature type="domain" description="Lumazine-binding" evidence="12">
    <location>
        <begin position="97"/>
        <end position="193"/>
    </location>
</feature>
<dbReference type="STRING" id="209880.SAMN02910343_00785"/>
<dbReference type="NCBIfam" id="NF009566">
    <property type="entry name" value="PRK13020.1"/>
    <property type="match status" value="1"/>
</dbReference>
<dbReference type="FunFam" id="2.40.30.20:FF:000004">
    <property type="entry name" value="Riboflavin synthase, alpha subunit"/>
    <property type="match status" value="1"/>
</dbReference>
<dbReference type="GeneID" id="87755815"/>
<dbReference type="EC" id="2.5.1.9" evidence="5 10"/>
<comment type="function">
    <text evidence="2">Catalyzes the dismutation of two molecules of 6,7-dimethyl-8-ribityllumazine, resulting in the formation of riboflavin and 5-amino-6-(D-ribitylamino)uracil.</text>
</comment>
<proteinExistence type="predicted"/>
<evidence type="ECO:0000256" key="5">
    <source>
        <dbReference type="ARBA" id="ARBA00012827"/>
    </source>
</evidence>
<evidence type="ECO:0000256" key="10">
    <source>
        <dbReference type="NCBIfam" id="TIGR00187"/>
    </source>
</evidence>
<name>A0A1G5VP63_9FIRM</name>
<comment type="pathway">
    <text evidence="3">Cofactor biosynthesis; riboflavin biosynthesis; riboflavin from 2-hydroxy-3-oxobutyl phosphate and 5-amino-6-(D-ribitylamino)uracil: step 2/2.</text>
</comment>
<evidence type="ECO:0000259" key="12">
    <source>
        <dbReference type="PROSITE" id="PS51177"/>
    </source>
</evidence>
<dbReference type="CDD" id="cd00402">
    <property type="entry name" value="Riboflavin_synthase_like"/>
    <property type="match status" value="1"/>
</dbReference>
<dbReference type="OrthoDB" id="9788537at2"/>
<dbReference type="PANTHER" id="PTHR21098:SF12">
    <property type="entry name" value="RIBOFLAVIN SYNTHASE"/>
    <property type="match status" value="1"/>
</dbReference>
<dbReference type="Gene3D" id="2.40.30.20">
    <property type="match status" value="2"/>
</dbReference>
<dbReference type="FunFam" id="2.40.30.20:FF:000003">
    <property type="entry name" value="Riboflavin synthase, alpha subunit"/>
    <property type="match status" value="1"/>
</dbReference>
<evidence type="ECO:0000256" key="7">
    <source>
        <dbReference type="ARBA" id="ARBA00022619"/>
    </source>
</evidence>
<evidence type="ECO:0000313" key="14">
    <source>
        <dbReference type="Proteomes" id="UP000199689"/>
    </source>
</evidence>
<evidence type="ECO:0000256" key="4">
    <source>
        <dbReference type="ARBA" id="ARBA00011233"/>
    </source>
</evidence>
<feature type="repeat" description="Lumazine-binding" evidence="11">
    <location>
        <begin position="1"/>
        <end position="96"/>
    </location>
</feature>
<evidence type="ECO:0000313" key="13">
    <source>
        <dbReference type="EMBL" id="SDA47653.1"/>
    </source>
</evidence>
<dbReference type="PANTHER" id="PTHR21098">
    <property type="entry name" value="RIBOFLAVIN SYNTHASE ALPHA CHAIN"/>
    <property type="match status" value="1"/>
</dbReference>
<feature type="domain" description="Lumazine-binding" evidence="12">
    <location>
        <begin position="1"/>
        <end position="96"/>
    </location>
</feature>
<dbReference type="Pfam" id="PF00677">
    <property type="entry name" value="Lum_binding"/>
    <property type="match status" value="2"/>
</dbReference>
<dbReference type="AlphaFoldDB" id="A0A1G5VP63"/>
<evidence type="ECO:0000256" key="9">
    <source>
        <dbReference type="ARBA" id="ARBA00022737"/>
    </source>
</evidence>
<dbReference type="PIRSF" id="PIRSF000498">
    <property type="entry name" value="Riboflavin_syn_A"/>
    <property type="match status" value="1"/>
</dbReference>
<dbReference type="Proteomes" id="UP000199689">
    <property type="component" value="Unassembled WGS sequence"/>
</dbReference>
<dbReference type="EMBL" id="FMXA01000008">
    <property type="protein sequence ID" value="SDA47653.1"/>
    <property type="molecule type" value="Genomic_DNA"/>
</dbReference>
<dbReference type="InterPro" id="IPR023366">
    <property type="entry name" value="ATP_synth_asu-like_sf"/>
</dbReference>
<comment type="subunit">
    <text evidence="4">Homotrimer.</text>
</comment>
<evidence type="ECO:0000256" key="3">
    <source>
        <dbReference type="ARBA" id="ARBA00004887"/>
    </source>
</evidence>
<evidence type="ECO:0000256" key="8">
    <source>
        <dbReference type="ARBA" id="ARBA00022679"/>
    </source>
</evidence>
<evidence type="ECO:0000256" key="6">
    <source>
        <dbReference type="ARBA" id="ARBA00013950"/>
    </source>
</evidence>
<reference evidence="13 14" key="1">
    <citation type="submission" date="2016-10" db="EMBL/GenBank/DDBJ databases">
        <authorList>
            <person name="de Groot N.N."/>
        </authorList>
    </citation>
    <scope>NUCLEOTIDE SEQUENCE [LARGE SCALE GENOMIC DNA]</scope>
    <source>
        <strain evidence="13 14">DSM 15230</strain>
    </source>
</reference>
<organism evidence="13 14">
    <name type="scientific">Allisonella histaminiformans</name>
    <dbReference type="NCBI Taxonomy" id="209880"/>
    <lineage>
        <taxon>Bacteria</taxon>
        <taxon>Bacillati</taxon>
        <taxon>Bacillota</taxon>
        <taxon>Negativicutes</taxon>
        <taxon>Veillonellales</taxon>
        <taxon>Veillonellaceae</taxon>
        <taxon>Allisonella</taxon>
    </lineage>
</organism>
<dbReference type="GO" id="GO:0009231">
    <property type="term" value="P:riboflavin biosynthetic process"/>
    <property type="evidence" value="ECO:0007669"/>
    <property type="project" value="UniProtKB-KW"/>
</dbReference>
<accession>A0A1G5VP63</accession>
<dbReference type="InterPro" id="IPR001783">
    <property type="entry name" value="Lumazine-bd"/>
</dbReference>